<evidence type="ECO:0008006" key="3">
    <source>
        <dbReference type="Google" id="ProtNLM"/>
    </source>
</evidence>
<dbReference type="EMBL" id="CP008941">
    <property type="protein sequence ID" value="AIK96215.1"/>
    <property type="molecule type" value="Genomic_DNA"/>
</dbReference>
<dbReference type="Gene3D" id="1.10.3680.10">
    <property type="entry name" value="TerB-like"/>
    <property type="match status" value="1"/>
</dbReference>
<gene>
    <name evidence="1" type="ORF">ID47_04830</name>
</gene>
<reference evidence="1 2" key="1">
    <citation type="submission" date="2014-07" db="EMBL/GenBank/DDBJ databases">
        <title>Comparative genomic insights into amoeba endosymbionts belonging to the families of Holosporaceae and Candidatus Midichloriaceae within Rickettsiales.</title>
        <authorList>
            <person name="Wang Z."/>
            <person name="Wu M."/>
        </authorList>
    </citation>
    <scope>NUCLEOTIDE SEQUENCE [LARGE SCALE GENOMIC DNA]</scope>
    <source>
        <strain evidence="1">PRA3</strain>
    </source>
</reference>
<keyword evidence="2" id="KW-1185">Reference proteome</keyword>
<dbReference type="AlphaFoldDB" id="A0A077AZR4"/>
<organism evidence="1 2">
    <name type="scientific">Candidatus Odyssella acanthamoebae</name>
    <dbReference type="NCBI Taxonomy" id="91604"/>
    <lineage>
        <taxon>Bacteria</taxon>
        <taxon>Pseudomonadati</taxon>
        <taxon>Pseudomonadota</taxon>
        <taxon>Alphaproteobacteria</taxon>
        <taxon>Holosporales</taxon>
        <taxon>Candidatus Paracaedibacteraceae</taxon>
        <taxon>Candidatus Odyssella</taxon>
    </lineage>
</organism>
<evidence type="ECO:0000313" key="1">
    <source>
        <dbReference type="EMBL" id="AIK96215.1"/>
    </source>
</evidence>
<sequence length="272" mass="30284">MKALRTMFINNLVLIIGIMALSLKQACAMDILDRELHPIEMKLRGALRAVIWDHPPQPNGEDLKVKGPMETTYGYSGGLNEKVLKSYATLIYTIAGADGISEDEREYIKGQLKLLCSDKQGSGISQSVIDEHLAGLYNKANTGELLKEEDVKSSIEAHVRNLMEVGETSDIFTAAAKCALYDAIMASRADGEFSTKERSAAKNAANELGISKEELALLDKGCKRASLLNRYPVIITAPNFEKDVDAFYKEVNEYYTKNKNYLFILKRKLSKY</sequence>
<name>A0A077AZR4_9PROT</name>
<proteinExistence type="predicted"/>
<dbReference type="OrthoDB" id="466680at2"/>
<dbReference type="RefSeq" id="WP_038464385.1">
    <property type="nucleotide sequence ID" value="NZ_CP008941.1"/>
</dbReference>
<dbReference type="SUPFAM" id="SSF158682">
    <property type="entry name" value="TerB-like"/>
    <property type="match status" value="1"/>
</dbReference>
<dbReference type="HOGENOM" id="CLU_1021909_0_0_5"/>
<accession>A0A077AZR4</accession>
<evidence type="ECO:0000313" key="2">
    <source>
        <dbReference type="Proteomes" id="UP000028926"/>
    </source>
</evidence>
<dbReference type="InterPro" id="IPR029024">
    <property type="entry name" value="TerB-like"/>
</dbReference>
<dbReference type="KEGG" id="paca:ID47_04830"/>
<dbReference type="Proteomes" id="UP000028926">
    <property type="component" value="Chromosome"/>
</dbReference>
<protein>
    <recommendedName>
        <fullName evidence="3">Co-chaperone DjlA N-terminal domain-containing protein</fullName>
    </recommendedName>
</protein>